<feature type="transmembrane region" description="Helical" evidence="6">
    <location>
        <begin position="168"/>
        <end position="187"/>
    </location>
</feature>
<evidence type="ECO:0000256" key="6">
    <source>
        <dbReference type="SAM" id="Phobius"/>
    </source>
</evidence>
<keyword evidence="9" id="KW-1185">Reference proteome</keyword>
<keyword evidence="4 6" id="KW-1133">Transmembrane helix</keyword>
<evidence type="ECO:0000256" key="1">
    <source>
        <dbReference type="ARBA" id="ARBA00004141"/>
    </source>
</evidence>
<feature type="transmembrane region" description="Helical" evidence="6">
    <location>
        <begin position="134"/>
        <end position="156"/>
    </location>
</feature>
<comment type="subcellular location">
    <subcellularLocation>
        <location evidence="1">Membrane</location>
        <topology evidence="1">Multi-pass membrane protein</topology>
    </subcellularLocation>
</comment>
<feature type="transmembrane region" description="Helical" evidence="6">
    <location>
        <begin position="98"/>
        <end position="122"/>
    </location>
</feature>
<dbReference type="InterPro" id="IPR013057">
    <property type="entry name" value="AA_transpt_TM"/>
</dbReference>
<dbReference type="Pfam" id="PF01490">
    <property type="entry name" value="Aa_trans"/>
    <property type="match status" value="1"/>
</dbReference>
<proteinExistence type="inferred from homology"/>
<accession>A0A8H7VLB3</accession>
<feature type="transmembrane region" description="Helical" evidence="6">
    <location>
        <begin position="393"/>
        <end position="414"/>
    </location>
</feature>
<protein>
    <recommendedName>
        <fullName evidence="7">Amino acid transporter transmembrane domain-containing protein</fullName>
    </recommendedName>
</protein>
<comment type="caution">
    <text evidence="8">The sequence shown here is derived from an EMBL/GenBank/DDBJ whole genome shotgun (WGS) entry which is preliminary data.</text>
</comment>
<keyword evidence="3 6" id="KW-0812">Transmembrane</keyword>
<comment type="similarity">
    <text evidence="2">Belongs to the amino acid/polyamine transporter 2 family.</text>
</comment>
<evidence type="ECO:0000256" key="5">
    <source>
        <dbReference type="ARBA" id="ARBA00023136"/>
    </source>
</evidence>
<feature type="domain" description="Amino acid transporter transmembrane" evidence="7">
    <location>
        <begin position="16"/>
        <end position="414"/>
    </location>
</feature>
<evidence type="ECO:0000313" key="8">
    <source>
        <dbReference type="EMBL" id="KAG2226911.1"/>
    </source>
</evidence>
<reference evidence="8 9" key="1">
    <citation type="submission" date="2020-12" db="EMBL/GenBank/DDBJ databases">
        <title>Metabolic potential, ecology and presence of endohyphal bacteria is reflected in genomic diversity of Mucoromycotina.</title>
        <authorList>
            <person name="Muszewska A."/>
            <person name="Okrasinska A."/>
            <person name="Steczkiewicz K."/>
            <person name="Drgas O."/>
            <person name="Orlowska M."/>
            <person name="Perlinska-Lenart U."/>
            <person name="Aleksandrzak-Piekarczyk T."/>
            <person name="Szatraj K."/>
            <person name="Zielenkiewicz U."/>
            <person name="Pilsyk S."/>
            <person name="Malc E."/>
            <person name="Mieczkowski P."/>
            <person name="Kruszewska J.S."/>
            <person name="Biernat P."/>
            <person name="Pawlowska J."/>
        </authorList>
    </citation>
    <scope>NUCLEOTIDE SEQUENCE [LARGE SCALE GENOMIC DNA]</scope>
    <source>
        <strain evidence="8 9">CBS 142.35</strain>
    </source>
</reference>
<dbReference type="GO" id="GO:0015179">
    <property type="term" value="F:L-amino acid transmembrane transporter activity"/>
    <property type="evidence" value="ECO:0007669"/>
    <property type="project" value="TreeGrafter"/>
</dbReference>
<evidence type="ECO:0000256" key="2">
    <source>
        <dbReference type="ARBA" id="ARBA00008066"/>
    </source>
</evidence>
<organism evidence="8 9">
    <name type="scientific">Circinella minor</name>
    <dbReference type="NCBI Taxonomy" id="1195481"/>
    <lineage>
        <taxon>Eukaryota</taxon>
        <taxon>Fungi</taxon>
        <taxon>Fungi incertae sedis</taxon>
        <taxon>Mucoromycota</taxon>
        <taxon>Mucoromycotina</taxon>
        <taxon>Mucoromycetes</taxon>
        <taxon>Mucorales</taxon>
        <taxon>Lichtheimiaceae</taxon>
        <taxon>Circinella</taxon>
    </lineage>
</organism>
<gene>
    <name evidence="8" type="ORF">INT45_010190</name>
</gene>
<evidence type="ECO:0000256" key="4">
    <source>
        <dbReference type="ARBA" id="ARBA00022989"/>
    </source>
</evidence>
<feature type="transmembrane region" description="Helical" evidence="6">
    <location>
        <begin position="284"/>
        <end position="309"/>
    </location>
</feature>
<dbReference type="OrthoDB" id="40134at2759"/>
<dbReference type="Proteomes" id="UP000646827">
    <property type="component" value="Unassembled WGS sequence"/>
</dbReference>
<feature type="transmembrane region" description="Helical" evidence="6">
    <location>
        <begin position="20"/>
        <end position="37"/>
    </location>
</feature>
<evidence type="ECO:0000256" key="3">
    <source>
        <dbReference type="ARBA" id="ARBA00022692"/>
    </source>
</evidence>
<evidence type="ECO:0000313" key="9">
    <source>
        <dbReference type="Proteomes" id="UP000646827"/>
    </source>
</evidence>
<dbReference type="GO" id="GO:0005774">
    <property type="term" value="C:vacuolar membrane"/>
    <property type="evidence" value="ECO:0007669"/>
    <property type="project" value="TreeGrafter"/>
</dbReference>
<dbReference type="PANTHER" id="PTHR22950">
    <property type="entry name" value="AMINO ACID TRANSPORTER"/>
    <property type="match status" value="1"/>
</dbReference>
<dbReference type="EMBL" id="JAEPRB010000012">
    <property type="protein sequence ID" value="KAG2226911.1"/>
    <property type="molecule type" value="Genomic_DNA"/>
</dbReference>
<dbReference type="AlphaFoldDB" id="A0A8H7VLB3"/>
<evidence type="ECO:0000259" key="7">
    <source>
        <dbReference type="Pfam" id="PF01490"/>
    </source>
</evidence>
<feature type="transmembrane region" description="Helical" evidence="6">
    <location>
        <begin position="330"/>
        <end position="354"/>
    </location>
</feature>
<feature type="transmembrane region" description="Helical" evidence="6">
    <location>
        <begin position="49"/>
        <end position="71"/>
    </location>
</feature>
<feature type="transmembrane region" description="Helical" evidence="6">
    <location>
        <begin position="246"/>
        <end position="269"/>
    </location>
</feature>
<name>A0A8H7VLB3_9FUNG</name>
<sequence length="424" mass="46738">MNDNDNVKDCDRTHAGSGIYAYWNIICCICGVGMLGLPQSLTKGGWGAVVLLIISWLMTLYCSLILIRSLYLPKPDDQKTSTRLVSMPAVAKDAFGTVGYWITFAFQTTITFGLATLHFILAGANMNKLCEGTVAEIGQVPWTVVVCILVAFPFIFLKSMKDTGWTSISGSVAILTTAVICVVVAGIDKETRSKQPESQQINAVHQNVIWQSFPAALSNISVSFSGNVTFPTIEASMKKPHQWGRVATTSLTTCVFFYIMVAVGGYYVYGESVQNPIYYSLPQGIPLIVCNCLITIAVTASIYVYLLSLTLECEEMMGITVERRGRVKEFVLRAVLRSFIVFLSGVVGCTVPYFDLLMSLLGAFACSTTIFIIPVVCYWRLSGFRSKPIYELAWGILIIIFGSFGLIFGTWFAMEDLIRAYQNN</sequence>
<keyword evidence="5 6" id="KW-0472">Membrane</keyword>
<dbReference type="PANTHER" id="PTHR22950:SF349">
    <property type="entry name" value="AMINO ACID TRANSPORTER TRANSMEMBRANE DOMAIN-CONTAINING PROTEIN"/>
    <property type="match status" value="1"/>
</dbReference>
<feature type="transmembrane region" description="Helical" evidence="6">
    <location>
        <begin position="360"/>
        <end position="381"/>
    </location>
</feature>